<proteinExistence type="predicted"/>
<reference evidence="2 3" key="1">
    <citation type="journal article" date="2019" name="Sci. Rep.">
        <title>Orb-weaving spider Araneus ventricosus genome elucidates the spidroin gene catalogue.</title>
        <authorList>
            <person name="Kono N."/>
            <person name="Nakamura H."/>
            <person name="Ohtoshi R."/>
            <person name="Moran D.A.P."/>
            <person name="Shinohara A."/>
            <person name="Yoshida Y."/>
            <person name="Fujiwara M."/>
            <person name="Mori M."/>
            <person name="Tomita M."/>
            <person name="Arakawa K."/>
        </authorList>
    </citation>
    <scope>NUCLEOTIDE SEQUENCE [LARGE SCALE GENOMIC DNA]</scope>
</reference>
<evidence type="ECO:0000256" key="1">
    <source>
        <dbReference type="SAM" id="MobiDB-lite"/>
    </source>
</evidence>
<feature type="compositionally biased region" description="Polar residues" evidence="1">
    <location>
        <begin position="54"/>
        <end position="67"/>
    </location>
</feature>
<name>A0A4Y2WIA4_ARAVE</name>
<organism evidence="2 3">
    <name type="scientific">Araneus ventricosus</name>
    <name type="common">Orbweaver spider</name>
    <name type="synonym">Epeira ventricosa</name>
    <dbReference type="NCBI Taxonomy" id="182803"/>
    <lineage>
        <taxon>Eukaryota</taxon>
        <taxon>Metazoa</taxon>
        <taxon>Ecdysozoa</taxon>
        <taxon>Arthropoda</taxon>
        <taxon>Chelicerata</taxon>
        <taxon>Arachnida</taxon>
        <taxon>Araneae</taxon>
        <taxon>Araneomorphae</taxon>
        <taxon>Entelegynae</taxon>
        <taxon>Araneoidea</taxon>
        <taxon>Araneidae</taxon>
        <taxon>Araneus</taxon>
    </lineage>
</organism>
<feature type="compositionally biased region" description="Basic and acidic residues" evidence="1">
    <location>
        <begin position="19"/>
        <end position="35"/>
    </location>
</feature>
<accession>A0A4Y2WIA4</accession>
<dbReference type="AlphaFoldDB" id="A0A4Y2WIA4"/>
<keyword evidence="3" id="KW-1185">Reference proteome</keyword>
<feature type="region of interest" description="Disordered" evidence="1">
    <location>
        <begin position="15"/>
        <end position="72"/>
    </location>
</feature>
<dbReference type="OrthoDB" id="6436375at2759"/>
<protein>
    <submittedName>
        <fullName evidence="2">Uncharacterized protein</fullName>
    </submittedName>
</protein>
<evidence type="ECO:0000313" key="3">
    <source>
        <dbReference type="Proteomes" id="UP000499080"/>
    </source>
</evidence>
<dbReference type="Proteomes" id="UP000499080">
    <property type="component" value="Unassembled WGS sequence"/>
</dbReference>
<sequence>MTRSPLITIINNGQALTRPRWDHTPSPDRAFRPDIRPPAFSSSSEIEGSAGRGPTTNQTTVPRQTLSPRPELELRETEDLWHVLKILSKRGSVIVID</sequence>
<comment type="caution">
    <text evidence="2">The sequence shown here is derived from an EMBL/GenBank/DDBJ whole genome shotgun (WGS) entry which is preliminary data.</text>
</comment>
<dbReference type="EMBL" id="BGPR01061655">
    <property type="protein sequence ID" value="GBO37283.1"/>
    <property type="molecule type" value="Genomic_DNA"/>
</dbReference>
<evidence type="ECO:0000313" key="2">
    <source>
        <dbReference type="EMBL" id="GBO37283.1"/>
    </source>
</evidence>
<gene>
    <name evidence="2" type="ORF">AVEN_182590_1</name>
</gene>